<feature type="region of interest" description="Disordered" evidence="2">
    <location>
        <begin position="305"/>
        <end position="341"/>
    </location>
</feature>
<feature type="region of interest" description="Disordered" evidence="2">
    <location>
        <begin position="1"/>
        <end position="53"/>
    </location>
</feature>
<feature type="compositionally biased region" description="Polar residues" evidence="2">
    <location>
        <begin position="450"/>
        <end position="475"/>
    </location>
</feature>
<protein>
    <submittedName>
        <fullName evidence="3">Uncharacterized protein</fullName>
    </submittedName>
</protein>
<feature type="compositionally biased region" description="Basic and acidic residues" evidence="2">
    <location>
        <begin position="153"/>
        <end position="170"/>
    </location>
</feature>
<comment type="caution">
    <text evidence="3">The sequence shown here is derived from an EMBL/GenBank/DDBJ whole genome shotgun (WGS) entry which is preliminary data.</text>
</comment>
<feature type="compositionally biased region" description="Basic and acidic residues" evidence="2">
    <location>
        <begin position="305"/>
        <end position="315"/>
    </location>
</feature>
<gene>
    <name evidence="3" type="ORF">IFR04_002011</name>
</gene>
<dbReference type="AlphaFoldDB" id="A0A8H8BUV2"/>
<accession>A0A8H8BUV2</accession>
<evidence type="ECO:0000256" key="1">
    <source>
        <dbReference type="SAM" id="Coils"/>
    </source>
</evidence>
<name>A0A8H8BUV2_9HELO</name>
<keyword evidence="4" id="KW-1185">Reference proteome</keyword>
<feature type="region of interest" description="Disordered" evidence="2">
    <location>
        <begin position="153"/>
        <end position="252"/>
    </location>
</feature>
<dbReference type="Proteomes" id="UP000664132">
    <property type="component" value="Unassembled WGS sequence"/>
</dbReference>
<feature type="region of interest" description="Disordered" evidence="2">
    <location>
        <begin position="430"/>
        <end position="475"/>
    </location>
</feature>
<organism evidence="3 4">
    <name type="scientific">Cadophora malorum</name>
    <dbReference type="NCBI Taxonomy" id="108018"/>
    <lineage>
        <taxon>Eukaryota</taxon>
        <taxon>Fungi</taxon>
        <taxon>Dikarya</taxon>
        <taxon>Ascomycota</taxon>
        <taxon>Pezizomycotina</taxon>
        <taxon>Leotiomycetes</taxon>
        <taxon>Helotiales</taxon>
        <taxon>Ploettnerulaceae</taxon>
        <taxon>Cadophora</taxon>
    </lineage>
</organism>
<feature type="compositionally biased region" description="Polar residues" evidence="2">
    <location>
        <begin position="26"/>
        <end position="42"/>
    </location>
</feature>
<feature type="compositionally biased region" description="Low complexity" evidence="2">
    <location>
        <begin position="214"/>
        <end position="239"/>
    </location>
</feature>
<feature type="compositionally biased region" description="Basic and acidic residues" evidence="2">
    <location>
        <begin position="189"/>
        <end position="202"/>
    </location>
</feature>
<proteinExistence type="predicted"/>
<feature type="compositionally biased region" description="Low complexity" evidence="2">
    <location>
        <begin position="328"/>
        <end position="339"/>
    </location>
</feature>
<evidence type="ECO:0000256" key="2">
    <source>
        <dbReference type="SAM" id="MobiDB-lite"/>
    </source>
</evidence>
<dbReference type="OrthoDB" id="10625046at2759"/>
<keyword evidence="1" id="KW-0175">Coiled coil</keyword>
<sequence length="475" mass="53163">MLNDDKSTGKMSNFNFFRRKDHAQKPASSTNGQGPSRTSTGPNPRDQEPEHVFFLSEPECDLLNVEAWRRGDSCWCGGVERRAKERLEKLERIEKEKIDRAEKAEREKVETIATRAQVFGEGRWVRAERNSMENCERGKMTEKEMEIILERLREEEKEKKREVEVIRDWTTDASGKPTGHANGTSNAAHNDDAKNEVEESQRRASAPAIPTPSTPKVTTTRSSKSTPESPTSSTTRPKTFPVPRPYALKSYEWEQKPGLDGYNADQEREERFGEEYDRYLAKVAEEREEEKRTRKRELERRRIVGSEHEGEGGRERGRRRERTGYGVPYNNAPNPNNRPSRITGIKTTSSVTYPLHPCTLPGSTNPFTGVAIPSHMLVSRHAHPVDTYASYHDMNGTPISRELHRTRILDRYVGTGTGSSSYIAASRSASYAGTGTGTGTGTRSSQSSSYIASTAPHSPGTGANSEPKSNLGSNT</sequence>
<reference evidence="3" key="1">
    <citation type="submission" date="2021-02" db="EMBL/GenBank/DDBJ databases">
        <title>Genome sequence Cadophora malorum strain M34.</title>
        <authorList>
            <person name="Stefanovic E."/>
            <person name="Vu D."/>
            <person name="Scully C."/>
            <person name="Dijksterhuis J."/>
            <person name="Roader J."/>
            <person name="Houbraken J."/>
        </authorList>
    </citation>
    <scope>NUCLEOTIDE SEQUENCE</scope>
    <source>
        <strain evidence="3">M34</strain>
    </source>
</reference>
<feature type="coiled-coil region" evidence="1">
    <location>
        <begin position="80"/>
        <end position="107"/>
    </location>
</feature>
<dbReference type="EMBL" id="JAFJYH010000016">
    <property type="protein sequence ID" value="KAG4424851.1"/>
    <property type="molecule type" value="Genomic_DNA"/>
</dbReference>
<evidence type="ECO:0000313" key="3">
    <source>
        <dbReference type="EMBL" id="KAG4424851.1"/>
    </source>
</evidence>
<evidence type="ECO:0000313" key="4">
    <source>
        <dbReference type="Proteomes" id="UP000664132"/>
    </source>
</evidence>